<dbReference type="EMBL" id="VBRY01000015">
    <property type="protein sequence ID" value="TLS65558.1"/>
    <property type="molecule type" value="Genomic_DNA"/>
</dbReference>
<sequence>MWWQHHTGAELAHSATGDQQLDPLTHAISGAALARAFPSKPLPRKQTLFLVLLTMAPDSDIVLRFFSDVLYLQHHRGLTHSLLMLPLWGRLVYSLGTRQVKQNPAMPWLIGLALLLHISLDIITTFGTMILAPLSDWRASLDLVFIIDPLFTSCMLLPLLAGFIWTRHKRQLGALSLAMMASYLGLAWNNQQQAISIARHAYPDAIAYHALPMAFSPFNWQIIVTYPDHYARTAVNLKPAFTGTSPLFSQALVRNILSTAIADKDHLHWQELPAMHTITDIDTLPGTRFYAWFARFPVVLASNDQTIDIGDLAYGGGAPGTSPAFQLHIELHPPLTDQPRSWLIWRGGHRSELTTTERPFDWL</sequence>
<proteinExistence type="predicted"/>
<evidence type="ECO:0000313" key="2">
    <source>
        <dbReference type="EMBL" id="TLS65558.1"/>
    </source>
</evidence>
<dbReference type="Pfam" id="PF04307">
    <property type="entry name" value="YdjM"/>
    <property type="match status" value="1"/>
</dbReference>
<dbReference type="GO" id="GO:0016787">
    <property type="term" value="F:hydrolase activity"/>
    <property type="evidence" value="ECO:0007669"/>
    <property type="project" value="UniProtKB-KW"/>
</dbReference>
<keyword evidence="3" id="KW-1185">Reference proteome</keyword>
<name>A0A5R9GI12_9PROT</name>
<dbReference type="AlphaFoldDB" id="A0A5R9GI12"/>
<dbReference type="InterPro" id="IPR007404">
    <property type="entry name" value="YdjM-like"/>
</dbReference>
<dbReference type="PANTHER" id="PTHR40031:SF1">
    <property type="entry name" value="MEMBRANE-BOUND METAL-DEPENDENT HYDROLASE"/>
    <property type="match status" value="1"/>
</dbReference>
<protein>
    <submittedName>
        <fullName evidence="2">Metal-dependent hydrolase</fullName>
    </submittedName>
</protein>
<feature type="transmembrane region" description="Helical" evidence="1">
    <location>
        <begin position="108"/>
        <end position="131"/>
    </location>
</feature>
<keyword evidence="2" id="KW-0378">Hydrolase</keyword>
<dbReference type="PANTHER" id="PTHR40031">
    <property type="entry name" value="HYPOTHETICAL MEMBRANE SPANNING PROTEIN"/>
    <property type="match status" value="1"/>
</dbReference>
<organism evidence="2 3">
    <name type="scientific">Mariprofundus erugo</name>
    <dbReference type="NCBI Taxonomy" id="2528639"/>
    <lineage>
        <taxon>Bacteria</taxon>
        <taxon>Pseudomonadati</taxon>
        <taxon>Pseudomonadota</taxon>
        <taxon>Candidatius Mariprofundia</taxon>
        <taxon>Mariprofundales</taxon>
        <taxon>Mariprofundaceae</taxon>
        <taxon>Mariprofundus</taxon>
    </lineage>
</organism>
<keyword evidence="1" id="KW-0812">Transmembrane</keyword>
<evidence type="ECO:0000256" key="1">
    <source>
        <dbReference type="SAM" id="Phobius"/>
    </source>
</evidence>
<keyword evidence="1" id="KW-0472">Membrane</keyword>
<comment type="caution">
    <text evidence="2">The sequence shown here is derived from an EMBL/GenBank/DDBJ whole genome shotgun (WGS) entry which is preliminary data.</text>
</comment>
<keyword evidence="1" id="KW-1133">Transmembrane helix</keyword>
<gene>
    <name evidence="2" type="ORF">FEF65_12790</name>
</gene>
<feature type="transmembrane region" description="Helical" evidence="1">
    <location>
        <begin position="143"/>
        <end position="165"/>
    </location>
</feature>
<dbReference type="Proteomes" id="UP000306585">
    <property type="component" value="Unassembled WGS sequence"/>
</dbReference>
<accession>A0A5R9GI12</accession>
<dbReference type="InterPro" id="IPR053170">
    <property type="entry name" value="Transcription_regulator"/>
</dbReference>
<feature type="transmembrane region" description="Helical" evidence="1">
    <location>
        <begin position="172"/>
        <end position="189"/>
    </location>
</feature>
<dbReference type="RefSeq" id="WP_138240212.1">
    <property type="nucleotide sequence ID" value="NZ_VBRY01000015.1"/>
</dbReference>
<evidence type="ECO:0000313" key="3">
    <source>
        <dbReference type="Proteomes" id="UP000306585"/>
    </source>
</evidence>
<reference evidence="2 3" key="1">
    <citation type="journal article" date="2019" name="Appl. Environ. Microbiol.">
        <title>Environmental Evidence and Genomic Insight of Iron-oxidizing Bacteria Preference Towards More Corrosion Resistant Stainless Steel at Higher Salinities.</title>
        <authorList>
            <person name="Garrison C.E."/>
            <person name="Price K.A."/>
            <person name="Field E.K."/>
        </authorList>
    </citation>
    <scope>NUCLEOTIDE SEQUENCE [LARGE SCALE GENOMIC DNA]</scope>
    <source>
        <strain evidence="2 3">P3</strain>
    </source>
</reference>